<dbReference type="Proteomes" id="UP000576082">
    <property type="component" value="Unassembled WGS sequence"/>
</dbReference>
<keyword evidence="7" id="KW-1185">Reference proteome</keyword>
<dbReference type="RefSeq" id="WP_169654329.1">
    <property type="nucleotide sequence ID" value="NZ_JABANE010000002.1"/>
</dbReference>
<keyword evidence="3" id="KW-0238">DNA-binding</keyword>
<keyword evidence="6" id="KW-0540">Nuclease</keyword>
<evidence type="ECO:0000256" key="4">
    <source>
        <dbReference type="SAM" id="Coils"/>
    </source>
</evidence>
<evidence type="ECO:0000259" key="5">
    <source>
        <dbReference type="Pfam" id="PF01420"/>
    </source>
</evidence>
<dbReference type="PANTHER" id="PTHR43140">
    <property type="entry name" value="TYPE-1 RESTRICTION ENZYME ECOKI SPECIFICITY PROTEIN"/>
    <property type="match status" value="1"/>
</dbReference>
<keyword evidence="6" id="KW-0378">Hydrolase</keyword>
<dbReference type="InterPro" id="IPR051212">
    <property type="entry name" value="Type-I_RE_S_subunit"/>
</dbReference>
<comment type="similarity">
    <text evidence="1">Belongs to the type-I restriction system S methylase family.</text>
</comment>
<evidence type="ECO:0000313" key="6">
    <source>
        <dbReference type="EMBL" id="NME66583.1"/>
    </source>
</evidence>
<dbReference type="InterPro" id="IPR000055">
    <property type="entry name" value="Restrct_endonuc_typeI_TRD"/>
</dbReference>
<gene>
    <name evidence="6" type="ORF">HHU12_01280</name>
</gene>
<evidence type="ECO:0000256" key="3">
    <source>
        <dbReference type="ARBA" id="ARBA00023125"/>
    </source>
</evidence>
<dbReference type="Pfam" id="PF01420">
    <property type="entry name" value="Methylase_S"/>
    <property type="match status" value="1"/>
</dbReference>
<evidence type="ECO:0000256" key="2">
    <source>
        <dbReference type="ARBA" id="ARBA00022747"/>
    </source>
</evidence>
<protein>
    <submittedName>
        <fullName evidence="6">Restriction endonuclease subunit S</fullName>
    </submittedName>
</protein>
<dbReference type="GO" id="GO:0004519">
    <property type="term" value="F:endonuclease activity"/>
    <property type="evidence" value="ECO:0007669"/>
    <property type="project" value="UniProtKB-KW"/>
</dbReference>
<name>A0A7X9NZU2_9BACT</name>
<dbReference type="Gene3D" id="3.90.220.20">
    <property type="entry name" value="DNA methylase specificity domains"/>
    <property type="match status" value="2"/>
</dbReference>
<dbReference type="SUPFAM" id="SSF116734">
    <property type="entry name" value="DNA methylase specificity domain"/>
    <property type="match status" value="2"/>
</dbReference>
<dbReference type="PANTHER" id="PTHR43140:SF1">
    <property type="entry name" value="TYPE I RESTRICTION ENZYME ECOKI SPECIFICITY SUBUNIT"/>
    <property type="match status" value="1"/>
</dbReference>
<sequence>MGVQFEKYPKYKDSGVEWLGEIPEDWDVKRIKYLFKEINERSDDGAGDLLSVSQYTGVTKKKDKVDDGDILTTASTLEGYKKVTKGDLVSNIMLAWNGSLGFSPFSGITSPAYCIYRLSSDNDKKFFHYLFRTDLYKSEFKRNSSGVIESRLRLYTDDFFKLYSILPPKETQTRIATYLDTQCQKIDTAIAKKERLIELLKERKQIIIQNAVTKGLDPNVKMKDSGVEWIGEIPEHWGVKRFKNLYTQSKLLPRKTDETVTSYRDGEVTLRKNRRLTGYTEAILENGFQGIRKGQLVLNSMDAFEGAIGVSDSDGKCSPEYVICNKILESQSNYYYAFLLREMALAKYIQVISNAVRQRAVRIRFNNLAKQFVLEPPYKEQSNIVTHIKHHSSKLNNSIEVQKRNIEKLKEYKSVLINNVVTGKIKLD</sequence>
<dbReference type="InterPro" id="IPR044946">
    <property type="entry name" value="Restrct_endonuc_typeI_TRD_sf"/>
</dbReference>
<keyword evidence="2" id="KW-0680">Restriction system</keyword>
<keyword evidence="6" id="KW-0255">Endonuclease</keyword>
<comment type="caution">
    <text evidence="6">The sequence shown here is derived from an EMBL/GenBank/DDBJ whole genome shotgun (WGS) entry which is preliminary data.</text>
</comment>
<dbReference type="Gene3D" id="1.10.287.1120">
    <property type="entry name" value="Bipartite methylase S protein"/>
    <property type="match status" value="1"/>
</dbReference>
<evidence type="ECO:0000313" key="7">
    <source>
        <dbReference type="Proteomes" id="UP000576082"/>
    </source>
</evidence>
<dbReference type="GO" id="GO:0003677">
    <property type="term" value="F:DNA binding"/>
    <property type="evidence" value="ECO:0007669"/>
    <property type="project" value="UniProtKB-KW"/>
</dbReference>
<evidence type="ECO:0000256" key="1">
    <source>
        <dbReference type="ARBA" id="ARBA00010923"/>
    </source>
</evidence>
<feature type="domain" description="Type I restriction modification DNA specificity" evidence="5">
    <location>
        <begin position="23"/>
        <end position="190"/>
    </location>
</feature>
<organism evidence="6 7">
    <name type="scientific">Flammeovirga aprica JL-4</name>
    <dbReference type="NCBI Taxonomy" id="694437"/>
    <lineage>
        <taxon>Bacteria</taxon>
        <taxon>Pseudomonadati</taxon>
        <taxon>Bacteroidota</taxon>
        <taxon>Cytophagia</taxon>
        <taxon>Cytophagales</taxon>
        <taxon>Flammeovirgaceae</taxon>
        <taxon>Flammeovirga</taxon>
    </lineage>
</organism>
<keyword evidence="4" id="KW-0175">Coiled coil</keyword>
<dbReference type="GO" id="GO:0009307">
    <property type="term" value="P:DNA restriction-modification system"/>
    <property type="evidence" value="ECO:0007669"/>
    <property type="project" value="UniProtKB-KW"/>
</dbReference>
<dbReference type="AlphaFoldDB" id="A0A7X9NZU2"/>
<accession>A0A7X9NZU2</accession>
<proteinExistence type="inferred from homology"/>
<reference evidence="6 7" key="1">
    <citation type="submission" date="2020-04" db="EMBL/GenBank/DDBJ databases">
        <title>Flammeovirga sp. SR4, a novel species isolated from seawater.</title>
        <authorList>
            <person name="Wang X."/>
        </authorList>
    </citation>
    <scope>NUCLEOTIDE SEQUENCE [LARGE SCALE GENOMIC DNA]</scope>
    <source>
        <strain evidence="6 7">ATCC 23126</strain>
    </source>
</reference>
<dbReference type="EMBL" id="JABANE010000002">
    <property type="protein sequence ID" value="NME66583.1"/>
    <property type="molecule type" value="Genomic_DNA"/>
</dbReference>
<feature type="coiled-coil region" evidence="4">
    <location>
        <begin position="183"/>
        <end position="210"/>
    </location>
</feature>